<dbReference type="AlphaFoldDB" id="A0A9W9B027"/>
<comment type="caution">
    <text evidence="1">The sequence shown here is derived from an EMBL/GenBank/DDBJ whole genome shotgun (WGS) entry which is preliminary data.</text>
</comment>
<dbReference type="EMBL" id="JANVFS010000002">
    <property type="protein sequence ID" value="KAJ4494659.1"/>
    <property type="molecule type" value="Genomic_DNA"/>
</dbReference>
<protein>
    <submittedName>
        <fullName evidence="1">Uncharacterized protein</fullName>
    </submittedName>
</protein>
<evidence type="ECO:0000313" key="1">
    <source>
        <dbReference type="EMBL" id="KAJ4494659.1"/>
    </source>
</evidence>
<reference evidence="1" key="1">
    <citation type="submission" date="2022-08" db="EMBL/GenBank/DDBJ databases">
        <authorList>
            <consortium name="DOE Joint Genome Institute"/>
            <person name="Min B."/>
            <person name="Riley R."/>
            <person name="Sierra-Patev S."/>
            <person name="Naranjo-Ortiz M."/>
            <person name="Looney B."/>
            <person name="Konkel Z."/>
            <person name="Slot J.C."/>
            <person name="Sakamoto Y."/>
            <person name="Steenwyk J.L."/>
            <person name="Rokas A."/>
            <person name="Carro J."/>
            <person name="Camarero S."/>
            <person name="Ferreira P."/>
            <person name="Molpeceres G."/>
            <person name="Ruiz-Duenas F.J."/>
            <person name="Serrano A."/>
            <person name="Henrissat B."/>
            <person name="Drula E."/>
            <person name="Hughes K.W."/>
            <person name="Mata J.L."/>
            <person name="Ishikawa N.K."/>
            <person name="Vargas-Isla R."/>
            <person name="Ushijima S."/>
            <person name="Smith C.A."/>
            <person name="Ahrendt S."/>
            <person name="Andreopoulos W."/>
            <person name="He G."/>
            <person name="Labutti K."/>
            <person name="Lipzen A."/>
            <person name="Ng V."/>
            <person name="Sandor L."/>
            <person name="Barry K."/>
            <person name="Martinez A.T."/>
            <person name="Xiao Y."/>
            <person name="Gibbons J.G."/>
            <person name="Terashima K."/>
            <person name="Hibbett D.S."/>
            <person name="Grigoriev I.V."/>
        </authorList>
    </citation>
    <scope>NUCLEOTIDE SEQUENCE</scope>
    <source>
        <strain evidence="1">Sp2 HRB7682 ss15</strain>
    </source>
</reference>
<sequence length="64" mass="7615">MHLGYVKFAQLGMCRAMNSNSNRHRKKRWTGDRKVRGKCLKSMWYRKSITSTDSKYVRCQSRSV</sequence>
<organism evidence="1 2">
    <name type="scientific">Lentinula lateritia</name>
    <dbReference type="NCBI Taxonomy" id="40482"/>
    <lineage>
        <taxon>Eukaryota</taxon>
        <taxon>Fungi</taxon>
        <taxon>Dikarya</taxon>
        <taxon>Basidiomycota</taxon>
        <taxon>Agaricomycotina</taxon>
        <taxon>Agaricomycetes</taxon>
        <taxon>Agaricomycetidae</taxon>
        <taxon>Agaricales</taxon>
        <taxon>Marasmiineae</taxon>
        <taxon>Omphalotaceae</taxon>
        <taxon>Lentinula</taxon>
    </lineage>
</organism>
<evidence type="ECO:0000313" key="2">
    <source>
        <dbReference type="Proteomes" id="UP001150238"/>
    </source>
</evidence>
<dbReference type="Proteomes" id="UP001150238">
    <property type="component" value="Unassembled WGS sequence"/>
</dbReference>
<gene>
    <name evidence="1" type="ORF">C8J55DRAFT_497255</name>
</gene>
<proteinExistence type="predicted"/>
<accession>A0A9W9B027</accession>
<name>A0A9W9B027_9AGAR</name>
<reference evidence="1" key="2">
    <citation type="journal article" date="2023" name="Proc. Natl. Acad. Sci. U.S.A.">
        <title>A global phylogenomic analysis of the shiitake genus Lentinula.</title>
        <authorList>
            <person name="Sierra-Patev S."/>
            <person name="Min B."/>
            <person name="Naranjo-Ortiz M."/>
            <person name="Looney B."/>
            <person name="Konkel Z."/>
            <person name="Slot J.C."/>
            <person name="Sakamoto Y."/>
            <person name="Steenwyk J.L."/>
            <person name="Rokas A."/>
            <person name="Carro J."/>
            <person name="Camarero S."/>
            <person name="Ferreira P."/>
            <person name="Molpeceres G."/>
            <person name="Ruiz-Duenas F.J."/>
            <person name="Serrano A."/>
            <person name="Henrissat B."/>
            <person name="Drula E."/>
            <person name="Hughes K.W."/>
            <person name="Mata J.L."/>
            <person name="Ishikawa N.K."/>
            <person name="Vargas-Isla R."/>
            <person name="Ushijima S."/>
            <person name="Smith C.A."/>
            <person name="Donoghue J."/>
            <person name="Ahrendt S."/>
            <person name="Andreopoulos W."/>
            <person name="He G."/>
            <person name="LaButti K."/>
            <person name="Lipzen A."/>
            <person name="Ng V."/>
            <person name="Riley R."/>
            <person name="Sandor L."/>
            <person name="Barry K."/>
            <person name="Martinez A.T."/>
            <person name="Xiao Y."/>
            <person name="Gibbons J.G."/>
            <person name="Terashima K."/>
            <person name="Grigoriev I.V."/>
            <person name="Hibbett D."/>
        </authorList>
    </citation>
    <scope>NUCLEOTIDE SEQUENCE</scope>
    <source>
        <strain evidence="1">Sp2 HRB7682 ss15</strain>
    </source>
</reference>
<feature type="non-terminal residue" evidence="1">
    <location>
        <position position="64"/>
    </location>
</feature>